<proteinExistence type="predicted"/>
<dbReference type="PANTHER" id="PTHR13815:SF5">
    <property type="entry name" value="GOLGIN CANDIDATE 2"/>
    <property type="match status" value="1"/>
</dbReference>
<evidence type="ECO:0000256" key="2">
    <source>
        <dbReference type="ARBA" id="ARBA00022692"/>
    </source>
</evidence>
<name>A0ABD1C3J0_CARAN</name>
<feature type="compositionally biased region" description="Basic and acidic residues" evidence="8">
    <location>
        <begin position="300"/>
        <end position="309"/>
    </location>
</feature>
<gene>
    <name evidence="10" type="ORF">V5N11_031190</name>
</gene>
<dbReference type="PANTHER" id="PTHR13815">
    <property type="entry name" value="GOLGIN-84"/>
    <property type="match status" value="1"/>
</dbReference>
<feature type="compositionally biased region" description="Basic and acidic residues" evidence="8">
    <location>
        <begin position="91"/>
        <end position="100"/>
    </location>
</feature>
<feature type="compositionally biased region" description="Basic and acidic residues" evidence="8">
    <location>
        <begin position="26"/>
        <end position="39"/>
    </location>
</feature>
<comment type="subcellular location">
    <subcellularLocation>
        <location evidence="1">Golgi apparatus membrane</location>
    </subcellularLocation>
</comment>
<keyword evidence="11" id="KW-1185">Reference proteome</keyword>
<feature type="compositionally biased region" description="Basic and acidic residues" evidence="8">
    <location>
        <begin position="264"/>
        <end position="282"/>
    </location>
</feature>
<evidence type="ECO:0000256" key="7">
    <source>
        <dbReference type="SAM" id="Coils"/>
    </source>
</evidence>
<evidence type="ECO:0000256" key="1">
    <source>
        <dbReference type="ARBA" id="ARBA00004394"/>
    </source>
</evidence>
<feature type="compositionally biased region" description="Polar residues" evidence="8">
    <location>
        <begin position="101"/>
        <end position="142"/>
    </location>
</feature>
<evidence type="ECO:0000256" key="5">
    <source>
        <dbReference type="ARBA" id="ARBA00023054"/>
    </source>
</evidence>
<feature type="region of interest" description="Disordered" evidence="8">
    <location>
        <begin position="22"/>
        <end position="314"/>
    </location>
</feature>
<feature type="compositionally biased region" description="Acidic residues" evidence="8">
    <location>
        <begin position="287"/>
        <end position="299"/>
    </location>
</feature>
<comment type="caution">
    <text evidence="10">The sequence shown here is derived from an EMBL/GenBank/DDBJ whole genome shotgun (WGS) entry which is preliminary data.</text>
</comment>
<feature type="compositionally biased region" description="Basic and acidic residues" evidence="8">
    <location>
        <begin position="204"/>
        <end position="221"/>
    </location>
</feature>
<keyword evidence="3 9" id="KW-1133">Transmembrane helix</keyword>
<dbReference type="GO" id="GO:0000139">
    <property type="term" value="C:Golgi membrane"/>
    <property type="evidence" value="ECO:0007669"/>
    <property type="project" value="UniProtKB-SubCell"/>
</dbReference>
<keyword evidence="6 9" id="KW-0472">Membrane</keyword>
<feature type="transmembrane region" description="Helical" evidence="9">
    <location>
        <begin position="595"/>
        <end position="613"/>
    </location>
</feature>
<keyword evidence="4" id="KW-0333">Golgi apparatus</keyword>
<dbReference type="Pfam" id="PF09787">
    <property type="entry name" value="Golgin_A5"/>
    <property type="match status" value="1"/>
</dbReference>
<evidence type="ECO:0000256" key="6">
    <source>
        <dbReference type="ARBA" id="ARBA00023136"/>
    </source>
</evidence>
<feature type="transmembrane region" description="Helical" evidence="9">
    <location>
        <begin position="619"/>
        <end position="639"/>
    </location>
</feature>
<evidence type="ECO:0000256" key="4">
    <source>
        <dbReference type="ARBA" id="ARBA00023034"/>
    </source>
</evidence>
<protein>
    <submittedName>
        <fullName evidence="10">Golgin candidate 2</fullName>
    </submittedName>
</protein>
<feature type="compositionally biased region" description="Polar residues" evidence="8">
    <location>
        <begin position="73"/>
        <end position="88"/>
    </location>
</feature>
<organism evidence="10 11">
    <name type="scientific">Cardamine amara subsp. amara</name>
    <dbReference type="NCBI Taxonomy" id="228776"/>
    <lineage>
        <taxon>Eukaryota</taxon>
        <taxon>Viridiplantae</taxon>
        <taxon>Streptophyta</taxon>
        <taxon>Embryophyta</taxon>
        <taxon>Tracheophyta</taxon>
        <taxon>Spermatophyta</taxon>
        <taxon>Magnoliopsida</taxon>
        <taxon>eudicotyledons</taxon>
        <taxon>Gunneridae</taxon>
        <taxon>Pentapetalae</taxon>
        <taxon>rosids</taxon>
        <taxon>malvids</taxon>
        <taxon>Brassicales</taxon>
        <taxon>Brassicaceae</taxon>
        <taxon>Cardamineae</taxon>
        <taxon>Cardamine</taxon>
    </lineage>
</organism>
<evidence type="ECO:0000313" key="11">
    <source>
        <dbReference type="Proteomes" id="UP001558713"/>
    </source>
</evidence>
<sequence>MANWISSKLKAAETILQQLDQQAAESLRKDEKSETHDEVFETSPKSGTSPVSLKDQLRKKTYQASSDYGGGSQRNSFEQKPSYLSSSKALRKPDQSKERTSSPSQSLTQERPTLTDNDWTELLSTPNQGTSTSKPRTPSGTSAIRGLKKDGKRHGNLGKNPSVSDGKKSEKTSGNVVDSRGRSQKQQNKVPSDKEVSSPSDADMENRIVKSTHKESEKDINAKPPPLDDSTRSASEALPRETLSSVGKTEGGETRRSAVWGKQVKGEVSRSNISDRLKRKDSSLSSDESESDYESDSSTDSERERQREERRRRREKVFAEKVATKAITVIKERENMVARLEGEKQSLEKIVEERAKQQAQEAAELQTNMMETLEAADLEKQKHNNTRMEVLTRLAGLEAANAELTRSLAAGQKKLETQIDQVAVLRQQVELKESALEELKRKTYNIGESGTVLNQLDASRGDIFEHQMLEAEISLLTDKIGRLQEKANKLEADIDMMRKELEEPTEVEIELKRRLNQLTDHLIQKQSQVEALSSEKATLLFRIEAVSRLIEENKGMSATEASSQDLEAGDWELSGSKFKPKLAFQDKIRSGKKHLGWLVMQLNAIFISGTVFLRRNPTAKIWALLYLVCLHLWVLYILLSHSDASSSGELRSGAVISLENFSNSSLQ</sequence>
<evidence type="ECO:0000313" key="10">
    <source>
        <dbReference type="EMBL" id="KAL1224038.1"/>
    </source>
</evidence>
<accession>A0ABD1C3J0</accession>
<evidence type="ECO:0000256" key="3">
    <source>
        <dbReference type="ARBA" id="ARBA00022989"/>
    </source>
</evidence>
<keyword evidence="2 9" id="KW-0812">Transmembrane</keyword>
<dbReference type="EMBL" id="JBANAX010000058">
    <property type="protein sequence ID" value="KAL1224038.1"/>
    <property type="molecule type" value="Genomic_DNA"/>
</dbReference>
<keyword evidence="5 7" id="KW-0175">Coiled coil</keyword>
<feature type="coiled-coil region" evidence="7">
    <location>
        <begin position="466"/>
        <end position="535"/>
    </location>
</feature>
<dbReference type="AlphaFoldDB" id="A0ABD1C3J0"/>
<feature type="coiled-coil region" evidence="7">
    <location>
        <begin position="330"/>
        <end position="442"/>
    </location>
</feature>
<reference evidence="10 11" key="1">
    <citation type="submission" date="2024-04" db="EMBL/GenBank/DDBJ databases">
        <title>Genome assembly C_amara_ONT_v2.</title>
        <authorList>
            <person name="Yant L."/>
            <person name="Moore C."/>
            <person name="Slenker M."/>
        </authorList>
    </citation>
    <scope>NUCLEOTIDE SEQUENCE [LARGE SCALE GENOMIC DNA]</scope>
    <source>
        <tissue evidence="10">Leaf</tissue>
    </source>
</reference>
<evidence type="ECO:0000256" key="9">
    <source>
        <dbReference type="SAM" id="Phobius"/>
    </source>
</evidence>
<evidence type="ECO:0000256" key="8">
    <source>
        <dbReference type="SAM" id="MobiDB-lite"/>
    </source>
</evidence>
<dbReference type="Proteomes" id="UP001558713">
    <property type="component" value="Unassembled WGS sequence"/>
</dbReference>
<dbReference type="InterPro" id="IPR019177">
    <property type="entry name" value="Golgin_subfamily_A_member_5"/>
</dbReference>